<sequence>MPVSTTATAQTAGLALSEALAEYGVTAHRDGDAGDSWLLVNTDASNTHPGVGMPQLVAFVYDFLSGDSLSVDAPAEHYAGRWRVSYSSGTREDVVFYGKASGPAGTAECAAFIADRVSGPVAA</sequence>
<name>A0ABP9L3U6_9ACTN</name>
<dbReference type="Proteomes" id="UP001500124">
    <property type="component" value="Unassembled WGS sequence"/>
</dbReference>
<evidence type="ECO:0000313" key="1">
    <source>
        <dbReference type="EMBL" id="GAA5070495.1"/>
    </source>
</evidence>
<proteinExistence type="predicted"/>
<organism evidence="1 2">
    <name type="scientific">Streptomyces similanensis</name>
    <dbReference type="NCBI Taxonomy" id="1274988"/>
    <lineage>
        <taxon>Bacteria</taxon>
        <taxon>Bacillati</taxon>
        <taxon>Actinomycetota</taxon>
        <taxon>Actinomycetes</taxon>
        <taxon>Kitasatosporales</taxon>
        <taxon>Streptomycetaceae</taxon>
        <taxon>Streptomyces</taxon>
    </lineage>
</organism>
<accession>A0ABP9L3U6</accession>
<dbReference type="RefSeq" id="WP_345670809.1">
    <property type="nucleotide sequence ID" value="NZ_BAABKC010000087.1"/>
</dbReference>
<evidence type="ECO:0000313" key="2">
    <source>
        <dbReference type="Proteomes" id="UP001500124"/>
    </source>
</evidence>
<reference evidence="2" key="1">
    <citation type="journal article" date="2019" name="Int. J. Syst. Evol. Microbiol.">
        <title>The Global Catalogue of Microorganisms (GCM) 10K type strain sequencing project: providing services to taxonomists for standard genome sequencing and annotation.</title>
        <authorList>
            <consortium name="The Broad Institute Genomics Platform"/>
            <consortium name="The Broad Institute Genome Sequencing Center for Infectious Disease"/>
            <person name="Wu L."/>
            <person name="Ma J."/>
        </authorList>
    </citation>
    <scope>NUCLEOTIDE SEQUENCE [LARGE SCALE GENOMIC DNA]</scope>
    <source>
        <strain evidence="2">JCM 18410</strain>
    </source>
</reference>
<comment type="caution">
    <text evidence="1">The sequence shown here is derived from an EMBL/GenBank/DDBJ whole genome shotgun (WGS) entry which is preliminary data.</text>
</comment>
<protein>
    <submittedName>
        <fullName evidence="1">Uncharacterized protein</fullName>
    </submittedName>
</protein>
<gene>
    <name evidence="1" type="ORF">GCM10023336_55680</name>
</gene>
<dbReference type="EMBL" id="BAABKC010000087">
    <property type="protein sequence ID" value="GAA5070495.1"/>
    <property type="molecule type" value="Genomic_DNA"/>
</dbReference>
<keyword evidence="2" id="KW-1185">Reference proteome</keyword>